<gene>
    <name evidence="2" type="ORF">HXW94_10570</name>
</gene>
<dbReference type="Proteomes" id="UP000553343">
    <property type="component" value="Unassembled WGS sequence"/>
</dbReference>
<keyword evidence="3" id="KW-1185">Reference proteome</keyword>
<evidence type="ECO:0000313" key="3">
    <source>
        <dbReference type="Proteomes" id="UP000553343"/>
    </source>
</evidence>
<dbReference type="EMBL" id="JACADJ010000034">
    <property type="protein sequence ID" value="NWH05425.1"/>
    <property type="molecule type" value="Genomic_DNA"/>
</dbReference>
<dbReference type="GO" id="GO:0004519">
    <property type="term" value="F:endonuclease activity"/>
    <property type="evidence" value="ECO:0007669"/>
    <property type="project" value="UniProtKB-KW"/>
</dbReference>
<proteinExistence type="predicted"/>
<dbReference type="Gene3D" id="1.10.30.50">
    <property type="match status" value="1"/>
</dbReference>
<evidence type="ECO:0000313" key="2">
    <source>
        <dbReference type="EMBL" id="NWH05425.1"/>
    </source>
</evidence>
<feature type="domain" description="HNH nuclease" evidence="1">
    <location>
        <begin position="173"/>
        <end position="228"/>
    </location>
</feature>
<dbReference type="AlphaFoldDB" id="A0A850T8D8"/>
<comment type="caution">
    <text evidence="2">The sequence shown here is derived from an EMBL/GenBank/DDBJ whole genome shotgun (WGS) entry which is preliminary data.</text>
</comment>
<dbReference type="Pfam" id="PF01844">
    <property type="entry name" value="HNH"/>
    <property type="match status" value="1"/>
</dbReference>
<protein>
    <submittedName>
        <fullName evidence="2">HNH endonuclease</fullName>
    </submittedName>
</protein>
<reference evidence="2 3" key="1">
    <citation type="submission" date="2020-06" db="EMBL/GenBank/DDBJ databases">
        <title>High-quality draft genome of sulfate reducer Desulfobacter latus type strain AcrS2 isolated from marine sediment.</title>
        <authorList>
            <person name="Hoppe M."/>
            <person name="Larsen C.K."/>
            <person name="Marshall I.P.G."/>
            <person name="Schramm A."/>
            <person name="Marietou A.G."/>
        </authorList>
    </citation>
    <scope>NUCLEOTIDE SEQUENCE [LARGE SCALE GENOMIC DNA]</scope>
    <source>
        <strain evidence="2 3">AcRS2</strain>
    </source>
</reference>
<dbReference type="Pfam" id="PF14239">
    <property type="entry name" value="RRXRR"/>
    <property type="match status" value="1"/>
</dbReference>
<dbReference type="InterPro" id="IPR047693">
    <property type="entry name" value="RNA-guided_IscB-like"/>
</dbReference>
<dbReference type="SMART" id="SM00507">
    <property type="entry name" value="HNHc"/>
    <property type="match status" value="1"/>
</dbReference>
<dbReference type="GO" id="GO:0003676">
    <property type="term" value="F:nucleic acid binding"/>
    <property type="evidence" value="ECO:0007669"/>
    <property type="project" value="InterPro"/>
</dbReference>
<dbReference type="NCBIfam" id="NF040563">
    <property type="entry name" value="guided_IscB"/>
    <property type="match status" value="1"/>
</dbReference>
<keyword evidence="2" id="KW-0540">Nuclease</keyword>
<dbReference type="GO" id="GO:0008270">
    <property type="term" value="F:zinc ion binding"/>
    <property type="evidence" value="ECO:0007669"/>
    <property type="project" value="InterPro"/>
</dbReference>
<dbReference type="CDD" id="cd00085">
    <property type="entry name" value="HNHc"/>
    <property type="match status" value="1"/>
</dbReference>
<dbReference type="InterPro" id="IPR025938">
    <property type="entry name" value="RRXRR_dom"/>
</dbReference>
<dbReference type="InterPro" id="IPR002711">
    <property type="entry name" value="HNH"/>
</dbReference>
<accession>A0A850T8D8</accession>
<keyword evidence="2" id="KW-0378">Hydrolase</keyword>
<dbReference type="InterPro" id="IPR003615">
    <property type="entry name" value="HNH_nuc"/>
</dbReference>
<evidence type="ECO:0000259" key="1">
    <source>
        <dbReference type="SMART" id="SM00507"/>
    </source>
</evidence>
<keyword evidence="2" id="KW-0255">Endonuclease</keyword>
<sequence>MRGEALMPTTVQKARLLLKNGKARIHSHRPFTIQLTYATGEAKQDLVLGVDAGYHNIGISVVSPTNEVFSSEIKLLQGQVERNKERRMYRTQRRSRLRYRKPRFDNRIKPKGWLAPSIQHKFDSHIKFIKRLCSVLPITKTIIEIAAFDIQKIKAPEINGKQYQEGEQLGFWNLREYILHRDNHKCQNPNCKNKSKNQILEIHHIGFWKKDRSDRPGNLITLCDKCHTPAKHKKKGFLYGWEAKTKSFKPETFMSIVRWKLVDELKCAHTYGHITKHKRIGLSLPKTHYHDAFCIAGGENQERCKPIFFHQKRKNNRCLEKFYDAKIIDTRTGKKVSGGELHSGRRTRNKNLNGENLRKYRGVKVSKGRRQIRKQRYAIRPDDIVKFDGKIYRAIGVQNKGQYLKIVNGSKPIVKNIKYIEVLFHQKTLKTV</sequence>
<organism evidence="2 3">
    <name type="scientific">Desulfobacter latus</name>
    <dbReference type="NCBI Taxonomy" id="2292"/>
    <lineage>
        <taxon>Bacteria</taxon>
        <taxon>Pseudomonadati</taxon>
        <taxon>Thermodesulfobacteriota</taxon>
        <taxon>Desulfobacteria</taxon>
        <taxon>Desulfobacterales</taxon>
        <taxon>Desulfobacteraceae</taxon>
        <taxon>Desulfobacter</taxon>
    </lineage>
</organism>
<name>A0A850T8D8_9BACT</name>